<dbReference type="EMBL" id="CP048286">
    <property type="protein sequence ID" value="QHW31684.1"/>
    <property type="molecule type" value="Genomic_DNA"/>
</dbReference>
<sequence>MDAESRTDLERILGRLRQPELVRLLTEELSGSDFNTLLLEVFRERIEGSSAADLLKRYTENRFVHPAHVDPIALKQLELELLHIAVRHHVAPVQLSPVAPLGSASVMGKVDQNKVISASRGTEVVPDATNLLALHVCDTLRKGGEPHKRSGLLRYCTTHRHVRAQNFGKAPGMLPHFHLFGMVTSGLDTGSYGFEKQAFWEHVEVYRTIFREAFDSEIELILSARSGYRDAEGLVARLVAYGEECCNDLKVTVGPASPGNLYYAGMQFTIKTTIRGKDYAIGDGGFVDWTQQLLGSKKERLLISAIGMDRLLDA</sequence>
<dbReference type="KEGG" id="prz:GZH47_13090"/>
<gene>
    <name evidence="1" type="ORF">GZH47_13090</name>
</gene>
<dbReference type="Proteomes" id="UP000479114">
    <property type="component" value="Chromosome"/>
</dbReference>
<proteinExistence type="predicted"/>
<keyword evidence="2" id="KW-1185">Reference proteome</keyword>
<evidence type="ECO:0000313" key="2">
    <source>
        <dbReference type="Proteomes" id="UP000479114"/>
    </source>
</evidence>
<organism evidence="1 2">
    <name type="scientific">Paenibacillus rhizovicinus</name>
    <dbReference type="NCBI Taxonomy" id="2704463"/>
    <lineage>
        <taxon>Bacteria</taxon>
        <taxon>Bacillati</taxon>
        <taxon>Bacillota</taxon>
        <taxon>Bacilli</taxon>
        <taxon>Bacillales</taxon>
        <taxon>Paenibacillaceae</taxon>
        <taxon>Paenibacillus</taxon>
    </lineage>
</organism>
<reference evidence="1 2" key="1">
    <citation type="submission" date="2020-02" db="EMBL/GenBank/DDBJ databases">
        <title>Paenibacillus sp. nov., isolated from rhizosphere soil of tomato.</title>
        <authorList>
            <person name="Weon H.-Y."/>
            <person name="Lee S.A."/>
        </authorList>
    </citation>
    <scope>NUCLEOTIDE SEQUENCE [LARGE SCALE GENOMIC DNA]</scope>
    <source>
        <strain evidence="1 2">14171R-81</strain>
    </source>
</reference>
<dbReference type="RefSeq" id="WP_162640490.1">
    <property type="nucleotide sequence ID" value="NZ_CP048286.1"/>
</dbReference>
<evidence type="ECO:0000313" key="1">
    <source>
        <dbReference type="EMBL" id="QHW31684.1"/>
    </source>
</evidence>
<dbReference type="AlphaFoldDB" id="A0A6C0NZM8"/>
<accession>A0A6C0NZM8</accession>
<protein>
    <submittedName>
        <fullName evidence="1">Uncharacterized protein</fullName>
    </submittedName>
</protein>
<name>A0A6C0NZM8_9BACL</name>